<gene>
    <name evidence="8" type="ORF">N482_18320</name>
</gene>
<dbReference type="EMBL" id="AUXT01000201">
    <property type="protein sequence ID" value="KZN43786.1"/>
    <property type="molecule type" value="Genomic_DNA"/>
</dbReference>
<dbReference type="GO" id="GO:0006355">
    <property type="term" value="P:regulation of DNA-templated transcription"/>
    <property type="evidence" value="ECO:0007669"/>
    <property type="project" value="InterPro"/>
</dbReference>
<dbReference type="InterPro" id="IPR058245">
    <property type="entry name" value="NreC/VraR/RcsB-like_REC"/>
</dbReference>
<feature type="modified residue" description="4-aspartylphosphate" evidence="5">
    <location>
        <position position="63"/>
    </location>
</feature>
<dbReference type="Pfam" id="PF00196">
    <property type="entry name" value="GerE"/>
    <property type="match status" value="1"/>
</dbReference>
<evidence type="ECO:0000259" key="7">
    <source>
        <dbReference type="PROSITE" id="PS50110"/>
    </source>
</evidence>
<keyword evidence="3" id="KW-0238">DNA-binding</keyword>
<dbReference type="InterPro" id="IPR001789">
    <property type="entry name" value="Sig_transdc_resp-reg_receiver"/>
</dbReference>
<dbReference type="SMART" id="SM00448">
    <property type="entry name" value="REC"/>
    <property type="match status" value="1"/>
</dbReference>
<dbReference type="PANTHER" id="PTHR43214:SF41">
    <property type="entry name" value="NITRATE_NITRITE RESPONSE REGULATOR PROTEIN NARP"/>
    <property type="match status" value="1"/>
</dbReference>
<dbReference type="PANTHER" id="PTHR43214">
    <property type="entry name" value="TWO-COMPONENT RESPONSE REGULATOR"/>
    <property type="match status" value="1"/>
</dbReference>
<dbReference type="InterPro" id="IPR011006">
    <property type="entry name" value="CheY-like_superfamily"/>
</dbReference>
<dbReference type="GO" id="GO:0000160">
    <property type="term" value="P:phosphorelay signal transduction system"/>
    <property type="evidence" value="ECO:0007669"/>
    <property type="project" value="InterPro"/>
</dbReference>
<dbReference type="PROSITE" id="PS50043">
    <property type="entry name" value="HTH_LUXR_2"/>
    <property type="match status" value="1"/>
</dbReference>
<dbReference type="Pfam" id="PF00072">
    <property type="entry name" value="Response_reg"/>
    <property type="match status" value="1"/>
</dbReference>
<dbReference type="CDD" id="cd17535">
    <property type="entry name" value="REC_NarL-like"/>
    <property type="match status" value="1"/>
</dbReference>
<dbReference type="AlphaFoldDB" id="A0A166Z386"/>
<keyword evidence="2" id="KW-0805">Transcription regulation</keyword>
<evidence type="ECO:0000313" key="8">
    <source>
        <dbReference type="EMBL" id="KZN43786.1"/>
    </source>
</evidence>
<feature type="domain" description="HTH luxR-type" evidence="6">
    <location>
        <begin position="147"/>
        <end position="212"/>
    </location>
</feature>
<evidence type="ECO:0000256" key="4">
    <source>
        <dbReference type="ARBA" id="ARBA00023163"/>
    </source>
</evidence>
<evidence type="ECO:0000259" key="6">
    <source>
        <dbReference type="PROSITE" id="PS50043"/>
    </source>
</evidence>
<sequence length="215" mass="24161">MKMEYKQGKGLRLLIADDHQIVRQGLRALIVQANLGHTITDVANGEQAFQFMQSHTPDVAILDITMGELSGLDVCELVKQYQLKTRIIFLSMNENIKTVDRALNLGAYGYIPKSEAFSTLIKAIQQVSAGELFICPSLQKQLQIFRTSKRDFLLTTREQEIVTYISTGHTNREIADTLCISIKTVDNHRTKAMKKLGFNKAVELVKFACQEGLVV</sequence>
<organism evidence="8 9">
    <name type="scientific">Pseudoalteromonas luteoviolacea NCIMB 1942</name>
    <dbReference type="NCBI Taxonomy" id="1365253"/>
    <lineage>
        <taxon>Bacteria</taxon>
        <taxon>Pseudomonadati</taxon>
        <taxon>Pseudomonadota</taxon>
        <taxon>Gammaproteobacteria</taxon>
        <taxon>Alteromonadales</taxon>
        <taxon>Pseudoalteromonadaceae</taxon>
        <taxon>Pseudoalteromonas</taxon>
    </lineage>
</organism>
<protein>
    <recommendedName>
        <fullName evidence="10">LuxR family transcriptional regulator</fullName>
    </recommendedName>
</protein>
<evidence type="ECO:0000256" key="3">
    <source>
        <dbReference type="ARBA" id="ARBA00023125"/>
    </source>
</evidence>
<proteinExistence type="predicted"/>
<evidence type="ECO:0000256" key="5">
    <source>
        <dbReference type="PROSITE-ProRule" id="PRU00169"/>
    </source>
</evidence>
<dbReference type="Gene3D" id="3.40.50.2300">
    <property type="match status" value="1"/>
</dbReference>
<evidence type="ECO:0000256" key="2">
    <source>
        <dbReference type="ARBA" id="ARBA00023015"/>
    </source>
</evidence>
<reference evidence="8 9" key="1">
    <citation type="submission" date="2013-07" db="EMBL/GenBank/DDBJ databases">
        <title>Comparative Genomic and Metabolomic Analysis of Twelve Strains of Pseudoalteromonas luteoviolacea.</title>
        <authorList>
            <person name="Vynne N.G."/>
            <person name="Mansson M."/>
            <person name="Gram L."/>
        </authorList>
    </citation>
    <scope>NUCLEOTIDE SEQUENCE [LARGE SCALE GENOMIC DNA]</scope>
    <source>
        <strain evidence="8 9">NCIMB 1942</strain>
    </source>
</reference>
<evidence type="ECO:0000313" key="9">
    <source>
        <dbReference type="Proteomes" id="UP000076587"/>
    </source>
</evidence>
<dbReference type="SUPFAM" id="SSF46894">
    <property type="entry name" value="C-terminal effector domain of the bipartite response regulators"/>
    <property type="match status" value="1"/>
</dbReference>
<dbReference type="InterPro" id="IPR039420">
    <property type="entry name" value="WalR-like"/>
</dbReference>
<keyword evidence="4" id="KW-0804">Transcription</keyword>
<feature type="domain" description="Response regulatory" evidence="7">
    <location>
        <begin position="12"/>
        <end position="128"/>
    </location>
</feature>
<evidence type="ECO:0008006" key="10">
    <source>
        <dbReference type="Google" id="ProtNLM"/>
    </source>
</evidence>
<dbReference type="GO" id="GO:0003677">
    <property type="term" value="F:DNA binding"/>
    <property type="evidence" value="ECO:0007669"/>
    <property type="project" value="UniProtKB-KW"/>
</dbReference>
<accession>A0A166Z386</accession>
<name>A0A166Z386_9GAMM</name>
<keyword evidence="1 5" id="KW-0597">Phosphoprotein</keyword>
<dbReference type="PRINTS" id="PR00038">
    <property type="entry name" value="HTHLUXR"/>
</dbReference>
<dbReference type="InterPro" id="IPR000792">
    <property type="entry name" value="Tscrpt_reg_LuxR_C"/>
</dbReference>
<evidence type="ECO:0000256" key="1">
    <source>
        <dbReference type="ARBA" id="ARBA00022553"/>
    </source>
</evidence>
<dbReference type="CDD" id="cd06170">
    <property type="entry name" value="LuxR_C_like"/>
    <property type="match status" value="1"/>
</dbReference>
<comment type="caution">
    <text evidence="8">The sequence shown here is derived from an EMBL/GenBank/DDBJ whole genome shotgun (WGS) entry which is preliminary data.</text>
</comment>
<dbReference type="SMART" id="SM00421">
    <property type="entry name" value="HTH_LUXR"/>
    <property type="match status" value="1"/>
</dbReference>
<dbReference type="PROSITE" id="PS50110">
    <property type="entry name" value="RESPONSE_REGULATORY"/>
    <property type="match status" value="1"/>
</dbReference>
<dbReference type="Proteomes" id="UP000076587">
    <property type="component" value="Unassembled WGS sequence"/>
</dbReference>
<dbReference type="SUPFAM" id="SSF52172">
    <property type="entry name" value="CheY-like"/>
    <property type="match status" value="1"/>
</dbReference>
<dbReference type="InterPro" id="IPR016032">
    <property type="entry name" value="Sig_transdc_resp-reg_C-effctor"/>
</dbReference>
<dbReference type="PATRIC" id="fig|1365253.3.peg.4422"/>